<evidence type="ECO:0000313" key="25">
    <source>
        <dbReference type="Proteomes" id="UP000300237"/>
    </source>
</evidence>
<feature type="transmembrane region" description="Helical" evidence="6">
    <location>
        <begin position="33"/>
        <end position="53"/>
    </location>
</feature>
<keyword evidence="3 6" id="KW-0812">Transmembrane</keyword>
<reference evidence="15" key="7">
    <citation type="submission" date="2018-07" db="EMBL/GenBank/DDBJ databases">
        <authorList>
            <person name="Shah S."/>
            <person name="Brown T."/>
            <person name="Auld S."/>
            <person name="Bratton K."/>
            <person name="Narechania A."/>
            <person name="Mathema B."/>
            <person name="Gandhi N."/>
        </authorList>
    </citation>
    <scope>NUCLEOTIDE SEQUENCE</scope>
    <source>
        <strain evidence="15">32301_S10</strain>
    </source>
</reference>
<reference evidence="17 18" key="2">
    <citation type="submission" date="2015-03" db="EMBL/GenBank/DDBJ databases">
        <authorList>
            <consortium name="Pathogen Informatics"/>
        </authorList>
    </citation>
    <scope>NUCLEOTIDE SEQUENCE [LARGE SCALE GENOMIC DNA]</scope>
    <source>
        <strain evidence="7 22">Bir 185</strain>
        <strain evidence="8 20">Bir 187</strain>
        <strain evidence="12 18">G09801536</strain>
        <strain evidence="17">K00500041</strain>
        <strain evidence="10 19">P00601463</strain>
    </source>
</reference>
<evidence type="ECO:0000313" key="19">
    <source>
        <dbReference type="Proteomes" id="UP000048600"/>
    </source>
</evidence>
<dbReference type="EMBL" id="CSAE01000276">
    <property type="protein sequence ID" value="COW00780.1"/>
    <property type="molecule type" value="Genomic_DNA"/>
</dbReference>
<dbReference type="EMBL" id="JAGIZI010000014">
    <property type="protein sequence ID" value="MBP0683627.1"/>
    <property type="molecule type" value="Genomic_DNA"/>
</dbReference>
<reference evidence="14 23" key="6">
    <citation type="submission" date="2017-02" db="EMBL/GenBank/DDBJ databases">
        <title>Protein polymorphisms may explain contrasting epidemiological fitness of two variants of a multidrug-resistant Mycobacterium tuberculosis strain.</title>
        <authorList>
            <person name="Bigi M.M."/>
            <person name="Lopez B."/>
            <person name="Blanco F.C."/>
            <person name="Sasiain M.C."/>
            <person name="De La Barrera S."/>
            <person name="Ritacco V."/>
            <person name="Bigi F."/>
            <person name="Soria M.A."/>
        </authorList>
    </citation>
    <scope>NUCLEOTIDE SEQUENCE [LARGE SCALE GENOMIC DNA]</scope>
    <source>
        <strain evidence="14 23">6548</strain>
    </source>
</reference>
<dbReference type="Proteomes" id="UP000189452">
    <property type="component" value="Chromosome"/>
</dbReference>
<dbReference type="GO" id="GO:0005886">
    <property type="term" value="C:plasma membrane"/>
    <property type="evidence" value="ECO:0007669"/>
    <property type="project" value="UniProtKB-SubCell"/>
</dbReference>
<dbReference type="InterPro" id="IPR038730">
    <property type="entry name" value="HyfE-like"/>
</dbReference>
<dbReference type="Proteomes" id="UP000038802">
    <property type="component" value="Unassembled WGS sequence"/>
</dbReference>
<feature type="transmembrane region" description="Helical" evidence="6">
    <location>
        <begin position="6"/>
        <end position="26"/>
    </location>
</feature>
<evidence type="ECO:0000313" key="16">
    <source>
        <dbReference type="EMBL" id="VCU48290.1"/>
    </source>
</evidence>
<evidence type="ECO:0000313" key="24">
    <source>
        <dbReference type="Proteomes" id="UP000256381"/>
    </source>
</evidence>
<keyword evidence="4 6" id="KW-1133">Transmembrane helix</keyword>
<proteinExistence type="predicted"/>
<evidence type="ECO:0000313" key="12">
    <source>
        <dbReference type="EMBL" id="COW24354.1"/>
    </source>
</evidence>
<dbReference type="EMBL" id="QTBD01000022">
    <property type="protein sequence ID" value="REQ56950.1"/>
    <property type="molecule type" value="Genomic_DNA"/>
</dbReference>
<evidence type="ECO:0000256" key="1">
    <source>
        <dbReference type="ARBA" id="ARBA00004651"/>
    </source>
</evidence>
<dbReference type="Proteomes" id="UP000256381">
    <property type="component" value="Unassembled WGS sequence"/>
</dbReference>
<evidence type="ECO:0000313" key="21">
    <source>
        <dbReference type="Proteomes" id="UP000050139"/>
    </source>
</evidence>
<feature type="transmembrane region" description="Helical" evidence="6">
    <location>
        <begin position="59"/>
        <end position="79"/>
    </location>
</feature>
<reference evidence="13 26" key="9">
    <citation type="submission" date="2021-03" db="EMBL/GenBank/DDBJ databases">
        <title>Whole Genome Sequencing of Mycobacterium tuberculosis clinical isolates from Arunachal Pradesh, India.</title>
        <authorList>
            <person name="Singh S."/>
            <person name="Mudliar S.R."/>
            <person name="Kulsum U."/>
            <person name="Rufai S.B."/>
            <person name="Singh P.K."/>
            <person name="Umpo M."/>
            <person name="Nyori M."/>
        </authorList>
    </citation>
    <scope>NUCLEOTIDE SEQUENCE [LARGE SCALE GENOMIC DNA]</scope>
    <source>
        <strain evidence="13 26">OMICS/BPL/0142/20/SP</strain>
    </source>
</reference>
<evidence type="ECO:0000313" key="7">
    <source>
        <dbReference type="EMBL" id="CKQ83602.1"/>
    </source>
</evidence>
<evidence type="ECO:0000313" key="11">
    <source>
        <dbReference type="EMBL" id="COW00780.1"/>
    </source>
</evidence>
<evidence type="ECO:0000313" key="14">
    <source>
        <dbReference type="EMBL" id="OMH57950.1"/>
    </source>
</evidence>
<keyword evidence="11" id="KW-0560">Oxidoreductase</keyword>
<reference evidence="15 24" key="5">
    <citation type="journal article" date="2017" name="N. Engl. J. Med.">
        <title>Transmission of Extensively Drug-Resistant Tuberculosis in South Africa.</title>
        <authorList>
            <person name="Shah N.S."/>
            <person name="Auld S.C."/>
            <person name="Brust J.C."/>
            <person name="Mathema B."/>
            <person name="Ismail N."/>
            <person name="Moodley P."/>
            <person name="Mlisana K."/>
            <person name="Allana S."/>
            <person name="Campbell A."/>
            <person name="Mthiyane T."/>
            <person name="Morris N."/>
            <person name="Mpangase P."/>
            <person name="van der Meulen H."/>
            <person name="Omar S.V."/>
            <person name="Brown T.S."/>
            <person name="Narechania A."/>
            <person name="Shaskina E."/>
            <person name="Kapwata T."/>
            <person name="Kreiswirth B."/>
            <person name="Gandhi N.R."/>
        </authorList>
    </citation>
    <scope>NUCLEOTIDE SEQUENCE [LARGE SCALE GENOMIC DNA]</scope>
    <source>
        <strain evidence="15 24">32301_S10</strain>
    </source>
</reference>
<evidence type="ECO:0000313" key="20">
    <source>
        <dbReference type="Proteomes" id="UP000049023"/>
    </source>
</evidence>
<evidence type="ECO:0000313" key="18">
    <source>
        <dbReference type="Proteomes" id="UP000045842"/>
    </source>
</evidence>
<dbReference type="EMBL" id="LR027516">
    <property type="protein sequence ID" value="VCU48290.1"/>
    <property type="molecule type" value="Genomic_DNA"/>
</dbReference>
<evidence type="ECO:0000313" key="10">
    <source>
        <dbReference type="EMBL" id="COV75787.1"/>
    </source>
</evidence>
<reference evidence="14 23" key="4">
    <citation type="submission" date="2016-04" db="EMBL/GenBank/DDBJ databases">
        <authorList>
            <person name="Bigi M."/>
            <person name="Bigi F."/>
            <person name="Soria M.A."/>
        </authorList>
    </citation>
    <scope>NUCLEOTIDE SEQUENCE [LARGE SCALE GENOMIC DNA]</scope>
    <source>
        <strain evidence="14 23">6548</strain>
    </source>
</reference>
<evidence type="ECO:0000313" key="9">
    <source>
        <dbReference type="EMBL" id="CLV60187.1"/>
    </source>
</evidence>
<reference evidence="9 21" key="3">
    <citation type="submission" date="2015-03" db="EMBL/GenBank/DDBJ databases">
        <authorList>
            <consortium name="Pathogen Informatics"/>
            <person name="Murphy D."/>
        </authorList>
    </citation>
    <scope>NUCLEOTIDE SEQUENCE [LARGE SCALE GENOMIC DNA]</scope>
    <source>
        <strain evidence="9 21">0268S</strain>
    </source>
</reference>
<comment type="subcellular location">
    <subcellularLocation>
        <location evidence="1">Cell membrane</location>
        <topology evidence="1">Multi-pass membrane protein</topology>
    </subcellularLocation>
</comment>
<reference evidence="11" key="1">
    <citation type="submission" date="2015-03" db="EMBL/GenBank/DDBJ databases">
        <authorList>
            <person name="Murphy D."/>
        </authorList>
    </citation>
    <scope>NUCLEOTIDE SEQUENCE [LARGE SCALE GENOMIC DNA]</scope>
    <source>
        <strain evidence="11">K00500041</strain>
    </source>
</reference>
<evidence type="ECO:0000256" key="2">
    <source>
        <dbReference type="ARBA" id="ARBA00022475"/>
    </source>
</evidence>
<dbReference type="AlphaFoldDB" id="A0A045JY05"/>
<dbReference type="EMBL" id="COPH01000004">
    <property type="protein sequence ID" value="CLV60187.1"/>
    <property type="molecule type" value="Genomic_DNA"/>
</dbReference>
<evidence type="ECO:0000313" key="26">
    <source>
        <dbReference type="Proteomes" id="UP000671119"/>
    </source>
</evidence>
<evidence type="ECO:0000313" key="17">
    <source>
        <dbReference type="Proteomes" id="UP000038802"/>
    </source>
</evidence>
<gene>
    <name evidence="11" type="primary">hycP</name>
    <name evidence="14" type="synonym">hyfE</name>
    <name evidence="14" type="ORF">A4S10_00098</name>
    <name evidence="16" type="ORF">DKC2_0091</name>
    <name evidence="15" type="ORF">DSJ38_01540</name>
    <name evidence="12" type="ORF">ERS007679_03457</name>
    <name evidence="11" type="ORF">ERS007703_02512</name>
    <name evidence="10" type="ORF">ERS007741_00593</name>
    <name evidence="7" type="ORF">ERS027659_00228</name>
    <name evidence="8" type="ORF">ERS027661_03252</name>
    <name evidence="9" type="ORF">ERS094118_00621</name>
    <name evidence="13" type="ORF">J8J21_10910</name>
</gene>
<feature type="transmembrane region" description="Helical" evidence="6">
    <location>
        <begin position="127"/>
        <end position="145"/>
    </location>
</feature>
<name>A0A045JY05_MYCTX</name>
<protein>
    <submittedName>
        <fullName evidence="11 15">Hydrogenase</fullName>
    </submittedName>
    <submittedName>
        <fullName evidence="14">Hydrogenase-4 component E</fullName>
        <ecNumber evidence="11 14">1.-.-.-</ecNumber>
    </submittedName>
</protein>
<dbReference type="Proteomes" id="UP000045842">
    <property type="component" value="Unassembled WGS sequence"/>
</dbReference>
<evidence type="ECO:0000256" key="5">
    <source>
        <dbReference type="ARBA" id="ARBA00023136"/>
    </source>
</evidence>
<keyword evidence="2" id="KW-1003">Cell membrane</keyword>
<dbReference type="EC" id="1.-.-.-" evidence="11 14"/>
<dbReference type="OMA" id="GMPMVVE"/>
<dbReference type="Proteomes" id="UP000048600">
    <property type="component" value="Unassembled WGS sequence"/>
</dbReference>
<evidence type="ECO:0000313" key="8">
    <source>
        <dbReference type="EMBL" id="CKS56769.1"/>
    </source>
</evidence>
<evidence type="ECO:0000256" key="6">
    <source>
        <dbReference type="SAM" id="Phobius"/>
    </source>
</evidence>
<dbReference type="Proteomes" id="UP000671119">
    <property type="component" value="Unassembled WGS sequence"/>
</dbReference>
<dbReference type="GO" id="GO:0016491">
    <property type="term" value="F:oxidoreductase activity"/>
    <property type="evidence" value="ECO:0007669"/>
    <property type="project" value="UniProtKB-KW"/>
</dbReference>
<dbReference type="EMBL" id="CNFT01000027">
    <property type="protein sequence ID" value="CKQ83602.1"/>
    <property type="molecule type" value="Genomic_DNA"/>
</dbReference>
<evidence type="ECO:0000313" key="15">
    <source>
        <dbReference type="EMBL" id="REQ56950.1"/>
    </source>
</evidence>
<keyword evidence="5 6" id="KW-0472">Membrane</keyword>
<evidence type="ECO:0000313" key="22">
    <source>
        <dbReference type="Proteomes" id="UP000050164"/>
    </source>
</evidence>
<dbReference type="EMBL" id="CSAD01000631">
    <property type="protein sequence ID" value="COW24354.1"/>
    <property type="molecule type" value="Genomic_DNA"/>
</dbReference>
<dbReference type="Proteomes" id="UP000050139">
    <property type="component" value="Unassembled WGS sequence"/>
</dbReference>
<dbReference type="Proteomes" id="UP000049023">
    <property type="component" value="Unassembled WGS sequence"/>
</dbReference>
<reference evidence="16 25" key="8">
    <citation type="submission" date="2018-08" db="EMBL/GenBank/DDBJ databases">
        <authorList>
            <person name="Fokvardsen B D."/>
            <person name="Norman A."/>
        </authorList>
    </citation>
    <scope>NUCLEOTIDE SEQUENCE [LARGE SCALE GENOMIC DNA]</scope>
    <source>
        <strain evidence="16 25">DKC2</strain>
    </source>
</reference>
<dbReference type="Proteomes" id="UP000300237">
    <property type="component" value="Chromosome"/>
</dbReference>
<evidence type="ECO:0000313" key="23">
    <source>
        <dbReference type="Proteomes" id="UP000189452"/>
    </source>
</evidence>
<dbReference type="PANTHER" id="PTHR38601:SF1">
    <property type="entry name" value="HYDROGENASE-4 COMPONENT E"/>
    <property type="match status" value="1"/>
</dbReference>
<dbReference type="STRING" id="115862.BBG46_00580"/>
<accession>A0A045JY05</accession>
<dbReference type="EMBL" id="CHKL01000037">
    <property type="protein sequence ID" value="COV75787.1"/>
    <property type="molecule type" value="Genomic_DNA"/>
</dbReference>
<sequence>MSNANFSILVDFAAGGLVLASVLIVWRRDLRAIVRLLAWQGAALAAIPLLRGIRDNDRALIAVGIAVLALRALVLPWLLARAVGAEAAAQREATPLVNTASSLLITAGLTLTAFAITQPVVNLEPGVTINAVPAAFAVVLIALFVMTTRLHAVSQAAGFLMLDNGIAATAFLLTAGVPLIVELGASLDVLFAVIVIGVLTGRLRRIFGDADLDKLRELRD</sequence>
<feature type="transmembrane region" description="Helical" evidence="6">
    <location>
        <begin position="183"/>
        <end position="201"/>
    </location>
</feature>
<feature type="transmembrane region" description="Helical" evidence="6">
    <location>
        <begin position="100"/>
        <end position="121"/>
    </location>
</feature>
<dbReference type="EMBL" id="LWDQ01000001">
    <property type="protein sequence ID" value="OMH57950.1"/>
    <property type="molecule type" value="Genomic_DNA"/>
</dbReference>
<dbReference type="EMBL" id="CNFU01000820">
    <property type="protein sequence ID" value="CKS56769.1"/>
    <property type="molecule type" value="Genomic_DNA"/>
</dbReference>
<feature type="transmembrane region" description="Helical" evidence="6">
    <location>
        <begin position="157"/>
        <end position="177"/>
    </location>
</feature>
<evidence type="ECO:0000313" key="13">
    <source>
        <dbReference type="EMBL" id="MBP0683627.1"/>
    </source>
</evidence>
<dbReference type="Proteomes" id="UP000050164">
    <property type="component" value="Unassembled WGS sequence"/>
</dbReference>
<dbReference type="RefSeq" id="WP_003400661.1">
    <property type="nucleotide sequence ID" value="NZ_AP017901.1"/>
</dbReference>
<evidence type="ECO:0000256" key="4">
    <source>
        <dbReference type="ARBA" id="ARBA00022989"/>
    </source>
</evidence>
<dbReference type="PATRIC" id="fig|1773.206.peg.406"/>
<evidence type="ECO:0000256" key="3">
    <source>
        <dbReference type="ARBA" id="ARBA00022692"/>
    </source>
</evidence>
<dbReference type="PANTHER" id="PTHR38601">
    <property type="entry name" value="HYDROGENASE-4 COMPONENT E"/>
    <property type="match status" value="1"/>
</dbReference>
<organism evidence="11 17">
    <name type="scientific">Mycobacterium tuberculosis</name>
    <dbReference type="NCBI Taxonomy" id="1773"/>
    <lineage>
        <taxon>Bacteria</taxon>
        <taxon>Bacillati</taxon>
        <taxon>Actinomycetota</taxon>
        <taxon>Actinomycetes</taxon>
        <taxon>Mycobacteriales</taxon>
        <taxon>Mycobacteriaceae</taxon>
        <taxon>Mycobacterium</taxon>
        <taxon>Mycobacterium tuberculosis complex</taxon>
    </lineage>
</organism>